<sequence length="119" mass="14072">MELEMKIIVLLTLSIFFLNSCFSETSCNDYAEVFRNDELKIIYQKKGIGPYRVSIVGLDPDTLEEVIFKSNDYTWISNVKRKWEKGDTIIKRKGVLEFELHKRDTVLYFPLYCQGKIYK</sequence>
<evidence type="ECO:0008006" key="3">
    <source>
        <dbReference type="Google" id="ProtNLM"/>
    </source>
</evidence>
<keyword evidence="2" id="KW-1185">Reference proteome</keyword>
<accession>A0A2Z4G8H2</accession>
<organism evidence="1 2">
    <name type="scientific">Arcticibacterium luteifluviistationis</name>
    <dbReference type="NCBI Taxonomy" id="1784714"/>
    <lineage>
        <taxon>Bacteria</taxon>
        <taxon>Pseudomonadati</taxon>
        <taxon>Bacteroidota</taxon>
        <taxon>Cytophagia</taxon>
        <taxon>Cytophagales</taxon>
        <taxon>Leadbetterellaceae</taxon>
        <taxon>Arcticibacterium</taxon>
    </lineage>
</organism>
<protein>
    <recommendedName>
        <fullName evidence="3">Lipoprotein</fullName>
    </recommendedName>
</protein>
<dbReference type="AlphaFoldDB" id="A0A2Z4G8H2"/>
<gene>
    <name evidence="1" type="ORF">DJ013_04740</name>
</gene>
<dbReference type="KEGG" id="als:DJ013_04740"/>
<dbReference type="OrthoDB" id="1259728at2"/>
<name>A0A2Z4G8H2_9BACT</name>
<evidence type="ECO:0000313" key="1">
    <source>
        <dbReference type="EMBL" id="AWV97509.1"/>
    </source>
</evidence>
<dbReference type="Proteomes" id="UP000249873">
    <property type="component" value="Chromosome"/>
</dbReference>
<reference evidence="1 2" key="1">
    <citation type="submission" date="2018-05" db="EMBL/GenBank/DDBJ databases">
        <title>Complete genome sequence of Arcticibacterium luteifluviistationis SM1504T, a cytophagaceae bacterium isolated from Arctic surface seawater.</title>
        <authorList>
            <person name="Li Y."/>
            <person name="Qin Q.-L."/>
        </authorList>
    </citation>
    <scope>NUCLEOTIDE SEQUENCE [LARGE SCALE GENOMIC DNA]</scope>
    <source>
        <strain evidence="1 2">SM1504</strain>
    </source>
</reference>
<proteinExistence type="predicted"/>
<dbReference type="EMBL" id="CP029480">
    <property type="protein sequence ID" value="AWV97509.1"/>
    <property type="molecule type" value="Genomic_DNA"/>
</dbReference>
<evidence type="ECO:0000313" key="2">
    <source>
        <dbReference type="Proteomes" id="UP000249873"/>
    </source>
</evidence>